<organism evidence="2 3">
    <name type="scientific">Diplodia corticola</name>
    <dbReference type="NCBI Taxonomy" id="236234"/>
    <lineage>
        <taxon>Eukaryota</taxon>
        <taxon>Fungi</taxon>
        <taxon>Dikarya</taxon>
        <taxon>Ascomycota</taxon>
        <taxon>Pezizomycotina</taxon>
        <taxon>Dothideomycetes</taxon>
        <taxon>Dothideomycetes incertae sedis</taxon>
        <taxon>Botryosphaeriales</taxon>
        <taxon>Botryosphaeriaceae</taxon>
        <taxon>Diplodia</taxon>
    </lineage>
</organism>
<gene>
    <name evidence="2" type="ORF">BKCO1_2400085</name>
</gene>
<evidence type="ECO:0000313" key="3">
    <source>
        <dbReference type="Proteomes" id="UP000183809"/>
    </source>
</evidence>
<comment type="caution">
    <text evidence="2">The sequence shown here is derived from an EMBL/GenBank/DDBJ whole genome shotgun (WGS) entry which is preliminary data.</text>
</comment>
<keyword evidence="3" id="KW-1185">Reference proteome</keyword>
<proteinExistence type="predicted"/>
<dbReference type="GeneID" id="31013446"/>
<dbReference type="EMBL" id="MNUE01000024">
    <property type="protein sequence ID" value="OJD34326.1"/>
    <property type="molecule type" value="Genomic_DNA"/>
</dbReference>
<dbReference type="Proteomes" id="UP000183809">
    <property type="component" value="Unassembled WGS sequence"/>
</dbReference>
<keyword evidence="1" id="KW-0732">Signal</keyword>
<evidence type="ECO:0000256" key="1">
    <source>
        <dbReference type="SAM" id="SignalP"/>
    </source>
</evidence>
<name>A0A1J9QZ23_9PEZI</name>
<sequence>MRLNTASMAAFILTFVFAFLLHGVAAYPDLTALTSPQCPTSPPDPRECDREGLGDTGRGSHKWVGNGFTLQYKEDLYQDCYAMHNFRGEAGKCYNVEGTWLTCRPALWYSFDGSADCTVWEARDCDSNGGSSTKLVNTQQRNQGFGADGKQSMRVLSHKCVAN</sequence>
<protein>
    <recommendedName>
        <fullName evidence="4">Secreted protein</fullName>
    </recommendedName>
</protein>
<dbReference type="OrthoDB" id="10409440at2759"/>
<evidence type="ECO:0000313" key="2">
    <source>
        <dbReference type="EMBL" id="OJD34326.1"/>
    </source>
</evidence>
<evidence type="ECO:0008006" key="4">
    <source>
        <dbReference type="Google" id="ProtNLM"/>
    </source>
</evidence>
<dbReference type="RefSeq" id="XP_020130586.1">
    <property type="nucleotide sequence ID" value="XM_020273186.1"/>
</dbReference>
<reference evidence="2 3" key="1">
    <citation type="submission" date="2016-10" db="EMBL/GenBank/DDBJ databases">
        <title>Proteomics and genomics reveal pathogen-plant mechanisms compatible with a hemibiotrophic lifestyle of Diplodia corticola.</title>
        <authorList>
            <person name="Fernandes I."/>
            <person name="De Jonge R."/>
            <person name="Van De Peer Y."/>
            <person name="Devreese B."/>
            <person name="Alves A."/>
            <person name="Esteves A.C."/>
        </authorList>
    </citation>
    <scope>NUCLEOTIDE SEQUENCE [LARGE SCALE GENOMIC DNA]</scope>
    <source>
        <strain evidence="2 3">CBS 112549</strain>
    </source>
</reference>
<accession>A0A1J9QZ23</accession>
<feature type="signal peptide" evidence="1">
    <location>
        <begin position="1"/>
        <end position="26"/>
    </location>
</feature>
<feature type="chain" id="PRO_5013063365" description="Secreted protein" evidence="1">
    <location>
        <begin position="27"/>
        <end position="163"/>
    </location>
</feature>
<dbReference type="AlphaFoldDB" id="A0A1J9QZ23"/>